<evidence type="ECO:0000313" key="3">
    <source>
        <dbReference type="Proteomes" id="UP000195667"/>
    </source>
</evidence>
<dbReference type="EMBL" id="FUKI01000079">
    <property type="protein sequence ID" value="SJM91044.1"/>
    <property type="molecule type" value="Genomic_DNA"/>
</dbReference>
<dbReference type="OrthoDB" id="8558441at2"/>
<feature type="region of interest" description="Disordered" evidence="1">
    <location>
        <begin position="198"/>
        <end position="221"/>
    </location>
</feature>
<protein>
    <submittedName>
        <fullName evidence="2">Integrating conjugative element protein, PFL_4703 family</fullName>
    </submittedName>
</protein>
<sequence>MRYRDENSNLRAHISSLRWLATLLALIIAGLGYGWHHAKEAVRIHIPPDLRTGAVIKAEDAQPAHIYAFANTVFQQANHWDNGQDDYGQQLFRVSPYLTPPFIDSLKADMALRGKNGELSGRTRTIQPLSGQGFEERRVVILSDDSWLVWLDYNIREYVKSIEVKNVSIRYPIRVVRYDIDRDANPWGLALDGYENDGPKTLNARQPLPELPKPVPQQETP</sequence>
<evidence type="ECO:0000313" key="2">
    <source>
        <dbReference type="EMBL" id="SJM91044.1"/>
    </source>
</evidence>
<reference evidence="3" key="1">
    <citation type="submission" date="2017-02" db="EMBL/GenBank/DDBJ databases">
        <authorList>
            <person name="Daims H."/>
        </authorList>
    </citation>
    <scope>NUCLEOTIDE SEQUENCE [LARGE SCALE GENOMIC DNA]</scope>
</reference>
<gene>
    <name evidence="2" type="ORF">CRENPOLYSF1_170075</name>
</gene>
<dbReference type="InterPro" id="IPR021548">
    <property type="entry name" value="DUF2895"/>
</dbReference>
<proteinExistence type="predicted"/>
<name>A0A1R4H480_9GAMM</name>
<dbReference type="RefSeq" id="WP_087142789.1">
    <property type="nucleotide sequence ID" value="NZ_FUKI01000079.1"/>
</dbReference>
<keyword evidence="3" id="KW-1185">Reference proteome</keyword>
<organism evidence="2 3">
    <name type="scientific">Crenothrix polyspora</name>
    <dbReference type="NCBI Taxonomy" id="360316"/>
    <lineage>
        <taxon>Bacteria</taxon>
        <taxon>Pseudomonadati</taxon>
        <taxon>Pseudomonadota</taxon>
        <taxon>Gammaproteobacteria</taxon>
        <taxon>Methylococcales</taxon>
        <taxon>Crenotrichaceae</taxon>
        <taxon>Crenothrix</taxon>
    </lineage>
</organism>
<evidence type="ECO:0000256" key="1">
    <source>
        <dbReference type="SAM" id="MobiDB-lite"/>
    </source>
</evidence>
<dbReference type="Proteomes" id="UP000195667">
    <property type="component" value="Unassembled WGS sequence"/>
</dbReference>
<dbReference type="Pfam" id="PF11444">
    <property type="entry name" value="DUF2895"/>
    <property type="match status" value="1"/>
</dbReference>
<dbReference type="AlphaFoldDB" id="A0A1R4H480"/>
<dbReference type="NCBIfam" id="TIGR03746">
    <property type="entry name" value="conj_TIGR03746"/>
    <property type="match status" value="1"/>
</dbReference>
<accession>A0A1R4H480</accession>